<dbReference type="Proteomes" id="UP000654075">
    <property type="component" value="Unassembled WGS sequence"/>
</dbReference>
<accession>A0A813DL41</accession>
<name>A0A813DL41_POLGL</name>
<feature type="compositionally biased region" description="Polar residues" evidence="1">
    <location>
        <begin position="194"/>
        <end position="206"/>
    </location>
</feature>
<sequence length="221" mass="22965">MPPTQAPPAPALAPAGVSTRGCGAGGLASTASPARALAIDPRRRVSQGSPCPPAVAPPARSVPPWATHGEEAVPRSVLRKGLSHRQAHHVPSVQFRGVDSLASLHLIDRDMPPDVRLSQKLATTGGFGERTLPRSRLPAVSEVQERLGTTVTSMDGTQASALFKSSFGRTEGAKPAAEPMESTRRMASSAGWRPSTTPAQIAPPSTSKDRGPANISRGAQQ</sequence>
<organism evidence="2 3">
    <name type="scientific">Polarella glacialis</name>
    <name type="common">Dinoflagellate</name>
    <dbReference type="NCBI Taxonomy" id="89957"/>
    <lineage>
        <taxon>Eukaryota</taxon>
        <taxon>Sar</taxon>
        <taxon>Alveolata</taxon>
        <taxon>Dinophyceae</taxon>
        <taxon>Suessiales</taxon>
        <taxon>Suessiaceae</taxon>
        <taxon>Polarella</taxon>
    </lineage>
</organism>
<keyword evidence="3" id="KW-1185">Reference proteome</keyword>
<feature type="region of interest" description="Disordered" evidence="1">
    <location>
        <begin position="1"/>
        <end position="68"/>
    </location>
</feature>
<evidence type="ECO:0000256" key="1">
    <source>
        <dbReference type="SAM" id="MobiDB-lite"/>
    </source>
</evidence>
<feature type="compositionally biased region" description="Pro residues" evidence="1">
    <location>
        <begin position="1"/>
        <end position="11"/>
    </location>
</feature>
<feature type="compositionally biased region" description="Low complexity" evidence="1">
    <location>
        <begin position="57"/>
        <end position="66"/>
    </location>
</feature>
<gene>
    <name evidence="2" type="ORF">PGLA1383_LOCUS5102</name>
</gene>
<dbReference type="AlphaFoldDB" id="A0A813DL41"/>
<proteinExistence type="predicted"/>
<evidence type="ECO:0000313" key="3">
    <source>
        <dbReference type="Proteomes" id="UP000654075"/>
    </source>
</evidence>
<protein>
    <submittedName>
        <fullName evidence="2">Uncharacterized protein</fullName>
    </submittedName>
</protein>
<feature type="region of interest" description="Disordered" evidence="1">
    <location>
        <begin position="163"/>
        <end position="221"/>
    </location>
</feature>
<reference evidence="2" key="1">
    <citation type="submission" date="2021-02" db="EMBL/GenBank/DDBJ databases">
        <authorList>
            <person name="Dougan E. K."/>
            <person name="Rhodes N."/>
            <person name="Thang M."/>
            <person name="Chan C."/>
        </authorList>
    </citation>
    <scope>NUCLEOTIDE SEQUENCE</scope>
</reference>
<feature type="non-terminal residue" evidence="2">
    <location>
        <position position="221"/>
    </location>
</feature>
<evidence type="ECO:0000313" key="2">
    <source>
        <dbReference type="EMBL" id="CAE8586220.1"/>
    </source>
</evidence>
<dbReference type="EMBL" id="CAJNNV010001962">
    <property type="protein sequence ID" value="CAE8586220.1"/>
    <property type="molecule type" value="Genomic_DNA"/>
</dbReference>
<comment type="caution">
    <text evidence="2">The sequence shown here is derived from an EMBL/GenBank/DDBJ whole genome shotgun (WGS) entry which is preliminary data.</text>
</comment>